<dbReference type="Proteomes" id="UP000193570">
    <property type="component" value="Unassembled WGS sequence"/>
</dbReference>
<feature type="compositionally biased region" description="Low complexity" evidence="1">
    <location>
        <begin position="98"/>
        <end position="113"/>
    </location>
</feature>
<evidence type="ECO:0000256" key="1">
    <source>
        <dbReference type="SAM" id="MobiDB-lite"/>
    </source>
</evidence>
<evidence type="ECO:0000313" key="4">
    <source>
        <dbReference type="Proteomes" id="UP000193570"/>
    </source>
</evidence>
<evidence type="ECO:0000313" key="3">
    <source>
        <dbReference type="EMBL" id="SLN48537.1"/>
    </source>
</evidence>
<sequence length="321" mass="33018">MANERAARLRGVTLGLAVGLGLALATGAAAQQDARDVPAEFPPDSYDGRQYVDSRGCAYIRAGIDGAVTWVPRVTRTREHICGLRPTLGGTRTAATDAPAESAGPAPRAAPASTPRPAPAAAPARAPRSAPPAPVAATPEETAARAAPAPERRVRTAPPLVRPVPAADRSAPPPVPQARPLVVSVSEGGCDGRAAAAAGYRVRCVETDGGRGVGAGTGVRAVGATTGVRAVGATRGPIRGAAVRDLPPETRILPLHVARARDATVPTVPPGYRPAWDDGRLNPHRANQSLGGFYATQRVWTNTVPRRAGGGEIRDPVVYLR</sequence>
<organism evidence="3 4">
    <name type="scientific">Roseivivax jejudonensis</name>
    <dbReference type="NCBI Taxonomy" id="1529041"/>
    <lineage>
        <taxon>Bacteria</taxon>
        <taxon>Pseudomonadati</taxon>
        <taxon>Pseudomonadota</taxon>
        <taxon>Alphaproteobacteria</taxon>
        <taxon>Rhodobacterales</taxon>
        <taxon>Roseobacteraceae</taxon>
        <taxon>Roseivivax</taxon>
    </lineage>
</organism>
<dbReference type="EMBL" id="FWFK01000004">
    <property type="protein sequence ID" value="SLN48537.1"/>
    <property type="molecule type" value="Genomic_DNA"/>
</dbReference>
<protein>
    <submittedName>
        <fullName evidence="3">Uncharacterized protein</fullName>
    </submittedName>
</protein>
<feature type="compositionally biased region" description="Low complexity" evidence="1">
    <location>
        <begin position="135"/>
        <end position="149"/>
    </location>
</feature>
<dbReference type="OrthoDB" id="7843142at2"/>
<feature type="chain" id="PRO_5010865880" evidence="2">
    <location>
        <begin position="31"/>
        <end position="321"/>
    </location>
</feature>
<name>A0A1X6ZE24_9RHOB</name>
<dbReference type="AlphaFoldDB" id="A0A1X6ZE24"/>
<feature type="signal peptide" evidence="2">
    <location>
        <begin position="1"/>
        <end position="30"/>
    </location>
</feature>
<accession>A0A1X6ZE24</accession>
<feature type="region of interest" description="Disordered" evidence="1">
    <location>
        <begin position="85"/>
        <end position="177"/>
    </location>
</feature>
<evidence type="ECO:0000256" key="2">
    <source>
        <dbReference type="SAM" id="SignalP"/>
    </source>
</evidence>
<proteinExistence type="predicted"/>
<gene>
    <name evidence="3" type="ORF">ROJ8625_02365</name>
</gene>
<keyword evidence="2" id="KW-0732">Signal</keyword>
<reference evidence="3 4" key="1">
    <citation type="submission" date="2017-03" db="EMBL/GenBank/DDBJ databases">
        <authorList>
            <person name="Afonso C.L."/>
            <person name="Miller P.J."/>
            <person name="Scott M.A."/>
            <person name="Spackman E."/>
            <person name="Goraichik I."/>
            <person name="Dimitrov K.M."/>
            <person name="Suarez D.L."/>
            <person name="Swayne D.E."/>
        </authorList>
    </citation>
    <scope>NUCLEOTIDE SEQUENCE [LARGE SCALE GENOMIC DNA]</scope>
    <source>
        <strain evidence="3 4">CECT 8625</strain>
    </source>
</reference>
<keyword evidence="4" id="KW-1185">Reference proteome</keyword>
<dbReference type="RefSeq" id="WP_085792063.1">
    <property type="nucleotide sequence ID" value="NZ_FWFK01000004.1"/>
</dbReference>